<gene>
    <name evidence="2" type="ORF">DPMN_055258</name>
</gene>
<protein>
    <submittedName>
        <fullName evidence="2">Uncharacterized protein</fullName>
    </submittedName>
</protein>
<organism evidence="2 3">
    <name type="scientific">Dreissena polymorpha</name>
    <name type="common">Zebra mussel</name>
    <name type="synonym">Mytilus polymorpha</name>
    <dbReference type="NCBI Taxonomy" id="45954"/>
    <lineage>
        <taxon>Eukaryota</taxon>
        <taxon>Metazoa</taxon>
        <taxon>Spiralia</taxon>
        <taxon>Lophotrochozoa</taxon>
        <taxon>Mollusca</taxon>
        <taxon>Bivalvia</taxon>
        <taxon>Autobranchia</taxon>
        <taxon>Heteroconchia</taxon>
        <taxon>Euheterodonta</taxon>
        <taxon>Imparidentia</taxon>
        <taxon>Neoheterodontei</taxon>
        <taxon>Myida</taxon>
        <taxon>Dreissenoidea</taxon>
        <taxon>Dreissenidae</taxon>
        <taxon>Dreissena</taxon>
    </lineage>
</organism>
<sequence length="166" mass="18055">MKSSKALPRYSSGRTDGNTDGRKDGQRQNNIPPSMAGDDNIQLLTKFGEDRMKFSKQTDRLTDNPTDRQSDSYIAPIANGNEVEANKHTNTQTSQQTGQKQYVPHYSGGGHKNGNVMAKTGIPNMFHGQMGDEGSCYSTGDIGGLSPGDPDSGVFGKIDRSERKLR</sequence>
<keyword evidence="3" id="KW-1185">Reference proteome</keyword>
<dbReference type="AlphaFoldDB" id="A0A9D4CS80"/>
<reference evidence="2" key="2">
    <citation type="submission" date="2020-11" db="EMBL/GenBank/DDBJ databases">
        <authorList>
            <person name="McCartney M.A."/>
            <person name="Auch B."/>
            <person name="Kono T."/>
            <person name="Mallez S."/>
            <person name="Becker A."/>
            <person name="Gohl D.M."/>
            <person name="Silverstein K.A.T."/>
            <person name="Koren S."/>
            <person name="Bechman K.B."/>
            <person name="Herman A."/>
            <person name="Abrahante J.E."/>
            <person name="Garbe J."/>
        </authorList>
    </citation>
    <scope>NUCLEOTIDE SEQUENCE</scope>
    <source>
        <strain evidence="2">Duluth1</strain>
        <tissue evidence="2">Whole animal</tissue>
    </source>
</reference>
<feature type="compositionally biased region" description="Basic and acidic residues" evidence="1">
    <location>
        <begin position="17"/>
        <end position="26"/>
    </location>
</feature>
<evidence type="ECO:0000313" key="2">
    <source>
        <dbReference type="EMBL" id="KAH3729290.1"/>
    </source>
</evidence>
<proteinExistence type="predicted"/>
<feature type="compositionally biased region" description="Basic and acidic residues" evidence="1">
    <location>
        <begin position="157"/>
        <end position="166"/>
    </location>
</feature>
<feature type="compositionally biased region" description="Polar residues" evidence="1">
    <location>
        <begin position="88"/>
        <end position="100"/>
    </location>
</feature>
<dbReference type="Proteomes" id="UP000828390">
    <property type="component" value="Unassembled WGS sequence"/>
</dbReference>
<evidence type="ECO:0000256" key="1">
    <source>
        <dbReference type="SAM" id="MobiDB-lite"/>
    </source>
</evidence>
<comment type="caution">
    <text evidence="2">The sequence shown here is derived from an EMBL/GenBank/DDBJ whole genome shotgun (WGS) entry which is preliminary data.</text>
</comment>
<evidence type="ECO:0000313" key="3">
    <source>
        <dbReference type="Proteomes" id="UP000828390"/>
    </source>
</evidence>
<accession>A0A9D4CS80</accession>
<name>A0A9D4CS80_DREPO</name>
<feature type="region of interest" description="Disordered" evidence="1">
    <location>
        <begin position="124"/>
        <end position="166"/>
    </location>
</feature>
<dbReference type="EMBL" id="JAIWYP010000012">
    <property type="protein sequence ID" value="KAH3729290.1"/>
    <property type="molecule type" value="Genomic_DNA"/>
</dbReference>
<feature type="compositionally biased region" description="Basic and acidic residues" evidence="1">
    <location>
        <begin position="47"/>
        <end position="70"/>
    </location>
</feature>
<feature type="region of interest" description="Disordered" evidence="1">
    <location>
        <begin position="1"/>
        <end position="106"/>
    </location>
</feature>
<reference evidence="2" key="1">
    <citation type="journal article" date="2019" name="bioRxiv">
        <title>The Genome of the Zebra Mussel, Dreissena polymorpha: A Resource for Invasive Species Research.</title>
        <authorList>
            <person name="McCartney M.A."/>
            <person name="Auch B."/>
            <person name="Kono T."/>
            <person name="Mallez S."/>
            <person name="Zhang Y."/>
            <person name="Obille A."/>
            <person name="Becker A."/>
            <person name="Abrahante J.E."/>
            <person name="Garbe J."/>
            <person name="Badalamenti J.P."/>
            <person name="Herman A."/>
            <person name="Mangelson H."/>
            <person name="Liachko I."/>
            <person name="Sullivan S."/>
            <person name="Sone E.D."/>
            <person name="Koren S."/>
            <person name="Silverstein K.A.T."/>
            <person name="Beckman K.B."/>
            <person name="Gohl D.M."/>
        </authorList>
    </citation>
    <scope>NUCLEOTIDE SEQUENCE</scope>
    <source>
        <strain evidence="2">Duluth1</strain>
        <tissue evidence="2">Whole animal</tissue>
    </source>
</reference>